<proteinExistence type="evidence at transcript level"/>
<dbReference type="EMBL" id="JR049786">
    <property type="protein sequence ID" value="AEY61079.1"/>
    <property type="molecule type" value="mRNA"/>
</dbReference>
<feature type="domain" description="MnmE helical" evidence="2">
    <location>
        <begin position="89"/>
        <end position="180"/>
    </location>
</feature>
<dbReference type="SUPFAM" id="SSF103025">
    <property type="entry name" value="Folate-binding domain"/>
    <property type="match status" value="1"/>
</dbReference>
<organism evidence="3">
    <name type="scientific">Apis cerana</name>
    <name type="common">Indian honeybee</name>
    <dbReference type="NCBI Taxonomy" id="7461"/>
    <lineage>
        <taxon>Eukaryota</taxon>
        <taxon>Metazoa</taxon>
        <taxon>Ecdysozoa</taxon>
        <taxon>Arthropoda</taxon>
        <taxon>Hexapoda</taxon>
        <taxon>Insecta</taxon>
        <taxon>Pterygota</taxon>
        <taxon>Neoptera</taxon>
        <taxon>Endopterygota</taxon>
        <taxon>Hymenoptera</taxon>
        <taxon>Apocrita</taxon>
        <taxon>Aculeata</taxon>
        <taxon>Apoidea</taxon>
        <taxon>Anthophila</taxon>
        <taxon>Apidae</taxon>
        <taxon>Apis</taxon>
    </lineage>
</organism>
<gene>
    <name evidence="3" type="ORF">ACCB11007</name>
</gene>
<dbReference type="SUPFAM" id="SSF116878">
    <property type="entry name" value="TrmE connector domain"/>
    <property type="match status" value="1"/>
</dbReference>
<dbReference type="InterPro" id="IPR018948">
    <property type="entry name" value="GTP-bd_TrmE_N"/>
</dbReference>
<evidence type="ECO:0000259" key="1">
    <source>
        <dbReference type="Pfam" id="PF10396"/>
    </source>
</evidence>
<evidence type="ECO:0000259" key="2">
    <source>
        <dbReference type="Pfam" id="PF12631"/>
    </source>
</evidence>
<dbReference type="PANTHER" id="PTHR42714:SF2">
    <property type="entry name" value="TRNA MODIFICATION GTPASE GTPBP3, MITOCHONDRIAL"/>
    <property type="match status" value="1"/>
</dbReference>
<dbReference type="InterPro" id="IPR025867">
    <property type="entry name" value="MnmE_helical"/>
</dbReference>
<dbReference type="Pfam" id="PF12631">
    <property type="entry name" value="MnmE_helical"/>
    <property type="match status" value="1"/>
</dbReference>
<evidence type="ECO:0000313" key="3">
    <source>
        <dbReference type="EMBL" id="AEY61079.1"/>
    </source>
</evidence>
<feature type="domain" description="GTP-binding protein TrmE N-terminal" evidence="1">
    <location>
        <begin position="6"/>
        <end position="86"/>
    </location>
</feature>
<dbReference type="PANTHER" id="PTHR42714">
    <property type="entry name" value="TRNA MODIFICATION GTPASE GTPBP3"/>
    <property type="match status" value="1"/>
</dbReference>
<name>V9ILC8_APICE</name>
<dbReference type="Gene3D" id="3.30.1360.120">
    <property type="entry name" value="Probable tRNA modification gtpase trme, domain 1"/>
    <property type="match status" value="1"/>
</dbReference>
<accession>V9ILC8</accession>
<dbReference type="Pfam" id="PF10396">
    <property type="entry name" value="TrmE_N"/>
    <property type="match status" value="1"/>
</dbReference>
<protein>
    <submittedName>
        <fullName evidence="3">tRNA modification GTPase GTPBP3</fullName>
    </submittedName>
</protein>
<dbReference type="GO" id="GO:0002098">
    <property type="term" value="P:tRNA wobble uridine modification"/>
    <property type="evidence" value="ECO:0007669"/>
    <property type="project" value="TreeGrafter"/>
</dbReference>
<reference evidence="3" key="1">
    <citation type="submission" date="2011-11" db="EMBL/GenBank/DDBJ databases">
        <title>Decoding the brain transcriptome of the Eastern honeybee (Apis cerana) based on pyrosequencing.</title>
        <authorList>
            <person name="Sun L."/>
            <person name="Zheng H."/>
            <person name="Wang Y."/>
            <person name="Xie X."/>
            <person name="Zhu Y."/>
            <person name="Gu W."/>
            <person name="Wang S."/>
        </authorList>
    </citation>
    <scope>NUCLEOTIDE SEQUENCE</scope>
    <source>
        <tissue evidence="3">Brain</tissue>
    </source>
</reference>
<sequence>MTKISELKPRMALLKKIYDPETKEMLDRGLCLWFPGPNSFTGEDCIEFHVHGGPAVITSILNALAKLHFQLALPGEFTRRAFLNGKLDLTEAEGIGDLIEAETEKQRKQASNQTIGSLYHIYESWRIILLNILANLEAYIDFAEEHNVTSNVLEDTKINIQKLYIKIQQHLSDERKGEIFT</sequence>
<dbReference type="AlphaFoldDB" id="V9ILC8"/>
<dbReference type="InterPro" id="IPR027368">
    <property type="entry name" value="MnmE_dom2"/>
</dbReference>
<dbReference type="InterPro" id="IPR027266">
    <property type="entry name" value="TrmE/GcvT-like"/>
</dbReference>
<dbReference type="GO" id="GO:0005739">
    <property type="term" value="C:mitochondrion"/>
    <property type="evidence" value="ECO:0007669"/>
    <property type="project" value="TreeGrafter"/>
</dbReference>
<dbReference type="CDD" id="cd14858">
    <property type="entry name" value="TrmE_N"/>
    <property type="match status" value="1"/>
</dbReference>
<dbReference type="Gene3D" id="1.20.120.430">
    <property type="entry name" value="tRNA modification GTPase MnmE domain 2"/>
    <property type="match status" value="1"/>
</dbReference>
<dbReference type="GO" id="GO:0030488">
    <property type="term" value="P:tRNA methylation"/>
    <property type="evidence" value="ECO:0007669"/>
    <property type="project" value="TreeGrafter"/>
</dbReference>